<accession>A0A6A6E2C4</accession>
<feature type="chain" id="PRO_5025371950" evidence="1">
    <location>
        <begin position="20"/>
        <end position="90"/>
    </location>
</feature>
<dbReference type="OrthoDB" id="194358at2759"/>
<name>A0A6A6E2C4_9PEZI</name>
<evidence type="ECO:0000313" key="3">
    <source>
        <dbReference type="Proteomes" id="UP000800200"/>
    </source>
</evidence>
<proteinExistence type="predicted"/>
<keyword evidence="1" id="KW-0732">Signal</keyword>
<dbReference type="Proteomes" id="UP000800200">
    <property type="component" value="Unassembled WGS sequence"/>
</dbReference>
<protein>
    <submittedName>
        <fullName evidence="2">Uncharacterized protein</fullName>
    </submittedName>
</protein>
<keyword evidence="3" id="KW-1185">Reference proteome</keyword>
<dbReference type="AlphaFoldDB" id="A0A6A6E2C4"/>
<gene>
    <name evidence="2" type="ORF">K469DRAFT_578879</name>
</gene>
<evidence type="ECO:0000256" key="1">
    <source>
        <dbReference type="SAM" id="SignalP"/>
    </source>
</evidence>
<reference evidence="2" key="1">
    <citation type="journal article" date="2020" name="Stud. Mycol.">
        <title>101 Dothideomycetes genomes: a test case for predicting lifestyles and emergence of pathogens.</title>
        <authorList>
            <person name="Haridas S."/>
            <person name="Albert R."/>
            <person name="Binder M."/>
            <person name="Bloem J."/>
            <person name="Labutti K."/>
            <person name="Salamov A."/>
            <person name="Andreopoulos B."/>
            <person name="Baker S."/>
            <person name="Barry K."/>
            <person name="Bills G."/>
            <person name="Bluhm B."/>
            <person name="Cannon C."/>
            <person name="Castanera R."/>
            <person name="Culley D."/>
            <person name="Daum C."/>
            <person name="Ezra D."/>
            <person name="Gonzalez J."/>
            <person name="Henrissat B."/>
            <person name="Kuo A."/>
            <person name="Liang C."/>
            <person name="Lipzen A."/>
            <person name="Lutzoni F."/>
            <person name="Magnuson J."/>
            <person name="Mondo S."/>
            <person name="Nolan M."/>
            <person name="Ohm R."/>
            <person name="Pangilinan J."/>
            <person name="Park H.-J."/>
            <person name="Ramirez L."/>
            <person name="Alfaro M."/>
            <person name="Sun H."/>
            <person name="Tritt A."/>
            <person name="Yoshinaga Y."/>
            <person name="Zwiers L.-H."/>
            <person name="Turgeon B."/>
            <person name="Goodwin S."/>
            <person name="Spatafora J."/>
            <person name="Crous P."/>
            <person name="Grigoriev I."/>
        </authorList>
    </citation>
    <scope>NUCLEOTIDE SEQUENCE</scope>
    <source>
        <strain evidence="2">CBS 207.26</strain>
    </source>
</reference>
<evidence type="ECO:0000313" key="2">
    <source>
        <dbReference type="EMBL" id="KAF2184638.1"/>
    </source>
</evidence>
<dbReference type="EMBL" id="ML994637">
    <property type="protein sequence ID" value="KAF2184638.1"/>
    <property type="molecule type" value="Genomic_DNA"/>
</dbReference>
<feature type="signal peptide" evidence="1">
    <location>
        <begin position="1"/>
        <end position="19"/>
    </location>
</feature>
<organism evidence="2 3">
    <name type="scientific">Zopfia rhizophila CBS 207.26</name>
    <dbReference type="NCBI Taxonomy" id="1314779"/>
    <lineage>
        <taxon>Eukaryota</taxon>
        <taxon>Fungi</taxon>
        <taxon>Dikarya</taxon>
        <taxon>Ascomycota</taxon>
        <taxon>Pezizomycotina</taxon>
        <taxon>Dothideomycetes</taxon>
        <taxon>Dothideomycetes incertae sedis</taxon>
        <taxon>Zopfiaceae</taxon>
        <taxon>Zopfia</taxon>
    </lineage>
</organism>
<sequence length="90" mass="10162">MRYLSAIIVLDFPAVVTTGWWDDFSNNLATDLAPFISLLGEQPTKQFLSESITHWDEFIFAMAPLRILTVIVYVIRVRGGASLRAFIGRT</sequence>